<sequence length="241" mass="27647">MLKIIFFNPFYNALVFLVSWMPAQNVGLAIITLTVLVKVAIFPIYRRSIQTNLKLKEMGPEIEILKKKYANDKVLQSQKIMDFYRQNNINPVSGFLVILIQIPIFITLYYVFRSDLETHLSSLYSFISFPTHPNTQFLGLFDLNDLKNYPFAFLTALTQFIQTKLTLPVPVKTQGSKKALGEGTFAEDLSRSMSLQMTYVMPIIIGFFATTLPAAVALYWITSNTIHIIMELLWRKKKTSP</sequence>
<accession>A0A2H0BKK1</accession>
<evidence type="ECO:0000256" key="7">
    <source>
        <dbReference type="ARBA" id="ARBA00023136"/>
    </source>
</evidence>
<dbReference type="GO" id="GO:0005886">
    <property type="term" value="C:plasma membrane"/>
    <property type="evidence" value="ECO:0007669"/>
    <property type="project" value="UniProtKB-SubCell"/>
</dbReference>
<dbReference type="NCBIfam" id="TIGR03592">
    <property type="entry name" value="yidC_oxa1_cterm"/>
    <property type="match status" value="1"/>
</dbReference>
<dbReference type="InterPro" id="IPR028055">
    <property type="entry name" value="YidC/Oxa/ALB_C"/>
</dbReference>
<dbReference type="AlphaFoldDB" id="A0A2H0BKK1"/>
<evidence type="ECO:0000256" key="1">
    <source>
        <dbReference type="ARBA" id="ARBA00004651"/>
    </source>
</evidence>
<dbReference type="InterPro" id="IPR047196">
    <property type="entry name" value="YidC_ALB_C"/>
</dbReference>
<dbReference type="PANTHER" id="PTHR12428:SF65">
    <property type="entry name" value="CYTOCHROME C OXIDASE ASSEMBLY PROTEIN COX18, MITOCHONDRIAL"/>
    <property type="match status" value="1"/>
</dbReference>
<evidence type="ECO:0000256" key="8">
    <source>
        <dbReference type="ARBA" id="ARBA00023186"/>
    </source>
</evidence>
<dbReference type="PANTHER" id="PTHR12428">
    <property type="entry name" value="OXA1"/>
    <property type="match status" value="1"/>
</dbReference>
<keyword evidence="4 9" id="KW-0812">Transmembrane</keyword>
<keyword evidence="7 10" id="KW-0472">Membrane</keyword>
<evidence type="ECO:0000256" key="3">
    <source>
        <dbReference type="ARBA" id="ARBA00022475"/>
    </source>
</evidence>
<keyword evidence="6 10" id="KW-1133">Transmembrane helix</keyword>
<dbReference type="EMBL" id="PCSX01000035">
    <property type="protein sequence ID" value="PIP58069.1"/>
    <property type="molecule type" value="Genomic_DNA"/>
</dbReference>
<proteinExistence type="inferred from homology"/>
<comment type="subcellular location">
    <subcellularLocation>
        <location evidence="1">Cell membrane</location>
        <topology evidence="1">Multi-pass membrane protein</topology>
    </subcellularLocation>
    <subcellularLocation>
        <location evidence="9">Membrane</location>
        <topology evidence="9">Multi-pass membrane protein</topology>
    </subcellularLocation>
</comment>
<protein>
    <recommendedName>
        <fullName evidence="11">Membrane insertase YidC/Oxa/ALB C-terminal domain-containing protein</fullName>
    </recommendedName>
</protein>
<feature type="domain" description="Membrane insertase YidC/Oxa/ALB C-terminal" evidence="11">
    <location>
        <begin position="27"/>
        <end position="234"/>
    </location>
</feature>
<evidence type="ECO:0000259" key="11">
    <source>
        <dbReference type="Pfam" id="PF02096"/>
    </source>
</evidence>
<dbReference type="InterPro" id="IPR001708">
    <property type="entry name" value="YidC/ALB3/OXA1/COX18"/>
</dbReference>
<dbReference type="Pfam" id="PF02096">
    <property type="entry name" value="60KD_IMP"/>
    <property type="match status" value="1"/>
</dbReference>
<dbReference type="GO" id="GO:0015031">
    <property type="term" value="P:protein transport"/>
    <property type="evidence" value="ECO:0007669"/>
    <property type="project" value="UniProtKB-KW"/>
</dbReference>
<comment type="similarity">
    <text evidence="9">Belongs to the OXA1/ALB3/YidC family.</text>
</comment>
<evidence type="ECO:0000256" key="5">
    <source>
        <dbReference type="ARBA" id="ARBA00022927"/>
    </source>
</evidence>
<evidence type="ECO:0000256" key="6">
    <source>
        <dbReference type="ARBA" id="ARBA00022989"/>
    </source>
</evidence>
<evidence type="ECO:0000256" key="9">
    <source>
        <dbReference type="RuleBase" id="RU003945"/>
    </source>
</evidence>
<feature type="transmembrane region" description="Helical" evidence="10">
    <location>
        <begin position="26"/>
        <end position="45"/>
    </location>
</feature>
<keyword evidence="5" id="KW-0653">Protein transport</keyword>
<gene>
    <name evidence="12" type="ORF">COX02_02315</name>
</gene>
<dbReference type="GO" id="GO:0032977">
    <property type="term" value="F:membrane insertase activity"/>
    <property type="evidence" value="ECO:0007669"/>
    <property type="project" value="InterPro"/>
</dbReference>
<evidence type="ECO:0000256" key="4">
    <source>
        <dbReference type="ARBA" id="ARBA00022692"/>
    </source>
</evidence>
<evidence type="ECO:0000256" key="2">
    <source>
        <dbReference type="ARBA" id="ARBA00022448"/>
    </source>
</evidence>
<feature type="transmembrane region" description="Helical" evidence="10">
    <location>
        <begin position="89"/>
        <end position="112"/>
    </location>
</feature>
<keyword evidence="8" id="KW-0143">Chaperone</keyword>
<evidence type="ECO:0000256" key="10">
    <source>
        <dbReference type="SAM" id="Phobius"/>
    </source>
</evidence>
<comment type="caution">
    <text evidence="12">The sequence shown here is derived from an EMBL/GenBank/DDBJ whole genome shotgun (WGS) entry which is preliminary data.</text>
</comment>
<organism evidence="12 13">
    <name type="scientific">Candidatus Vogelbacteria bacterium CG22_combo_CG10-13_8_21_14_all_37_9</name>
    <dbReference type="NCBI Taxonomy" id="1975046"/>
    <lineage>
        <taxon>Bacteria</taxon>
        <taxon>Candidatus Vogeliibacteriota</taxon>
    </lineage>
</organism>
<evidence type="ECO:0000313" key="12">
    <source>
        <dbReference type="EMBL" id="PIP58069.1"/>
    </source>
</evidence>
<keyword evidence="2" id="KW-0813">Transport</keyword>
<dbReference type="Proteomes" id="UP000229334">
    <property type="component" value="Unassembled WGS sequence"/>
</dbReference>
<evidence type="ECO:0000313" key="13">
    <source>
        <dbReference type="Proteomes" id="UP000229334"/>
    </source>
</evidence>
<dbReference type="CDD" id="cd20070">
    <property type="entry name" value="5TM_YidC_Alb3"/>
    <property type="match status" value="1"/>
</dbReference>
<name>A0A2H0BKK1_9BACT</name>
<dbReference type="GO" id="GO:0051205">
    <property type="term" value="P:protein insertion into membrane"/>
    <property type="evidence" value="ECO:0007669"/>
    <property type="project" value="TreeGrafter"/>
</dbReference>
<keyword evidence="3" id="KW-1003">Cell membrane</keyword>
<feature type="transmembrane region" description="Helical" evidence="10">
    <location>
        <begin position="199"/>
        <end position="221"/>
    </location>
</feature>
<reference evidence="12 13" key="1">
    <citation type="submission" date="2017-09" db="EMBL/GenBank/DDBJ databases">
        <title>Depth-based differentiation of microbial function through sediment-hosted aquifers and enrichment of novel symbionts in the deep terrestrial subsurface.</title>
        <authorList>
            <person name="Probst A.J."/>
            <person name="Ladd B."/>
            <person name="Jarett J.K."/>
            <person name="Geller-Mcgrath D.E."/>
            <person name="Sieber C.M."/>
            <person name="Emerson J.B."/>
            <person name="Anantharaman K."/>
            <person name="Thomas B.C."/>
            <person name="Malmstrom R."/>
            <person name="Stieglmeier M."/>
            <person name="Klingl A."/>
            <person name="Woyke T."/>
            <person name="Ryan C.M."/>
            <person name="Banfield J.F."/>
        </authorList>
    </citation>
    <scope>NUCLEOTIDE SEQUENCE [LARGE SCALE GENOMIC DNA]</scope>
    <source>
        <strain evidence="12">CG22_combo_CG10-13_8_21_14_all_37_9</strain>
    </source>
</reference>